<evidence type="ECO:0000313" key="2">
    <source>
        <dbReference type="EMBL" id="MDT0382467.1"/>
    </source>
</evidence>
<comment type="caution">
    <text evidence="2">The sequence shown here is derived from an EMBL/GenBank/DDBJ whole genome shotgun (WGS) entry which is preliminary data.</text>
</comment>
<evidence type="ECO:0000256" key="1">
    <source>
        <dbReference type="SAM" id="MobiDB-lite"/>
    </source>
</evidence>
<evidence type="ECO:0000313" key="3">
    <source>
        <dbReference type="Proteomes" id="UP001183414"/>
    </source>
</evidence>
<protein>
    <recommendedName>
        <fullName evidence="4">Asp23/Gls24 family envelope stress response protein</fullName>
    </recommendedName>
</protein>
<name>A0ABU2NZQ3_9ACTN</name>
<gene>
    <name evidence="2" type="ORF">RM572_27285</name>
</gene>
<sequence length="228" mass="24381">MALSADSGANPDPDAGPAEGTELLPCGRTLQEVWDAWDEDRATGDPHYAACPHCTAALHGLRMLDDFVRTARTADEEERRADGRADGARTADAVTGRVMDIVRRELRPGRSLPLGEPDEEAWIVEAAAARAFRSAVDGLRGVRAGSCRIVPEPAEPVVRVRVEVAADLSRGFPELADTVRERIVAAARDVVGLEVAAVDVAVVDVLVDGDWERAAADLRGLADGEDER</sequence>
<evidence type="ECO:0008006" key="4">
    <source>
        <dbReference type="Google" id="ProtNLM"/>
    </source>
</evidence>
<keyword evidence="3" id="KW-1185">Reference proteome</keyword>
<proteinExistence type="predicted"/>
<dbReference type="Proteomes" id="UP001183414">
    <property type="component" value="Unassembled WGS sequence"/>
</dbReference>
<organism evidence="2 3">
    <name type="scientific">Streptomyces hazeniae</name>
    <dbReference type="NCBI Taxonomy" id="3075538"/>
    <lineage>
        <taxon>Bacteria</taxon>
        <taxon>Bacillati</taxon>
        <taxon>Actinomycetota</taxon>
        <taxon>Actinomycetes</taxon>
        <taxon>Kitasatosporales</taxon>
        <taxon>Streptomycetaceae</taxon>
        <taxon>Streptomyces</taxon>
    </lineage>
</organism>
<dbReference type="EMBL" id="JAVREQ010000038">
    <property type="protein sequence ID" value="MDT0382467.1"/>
    <property type="molecule type" value="Genomic_DNA"/>
</dbReference>
<reference evidence="3" key="1">
    <citation type="submission" date="2023-07" db="EMBL/GenBank/DDBJ databases">
        <title>30 novel species of actinomycetes from the DSMZ collection.</title>
        <authorList>
            <person name="Nouioui I."/>
        </authorList>
    </citation>
    <scope>NUCLEOTIDE SEQUENCE [LARGE SCALE GENOMIC DNA]</scope>
    <source>
        <strain evidence="3">DSM 42041</strain>
    </source>
</reference>
<feature type="region of interest" description="Disordered" evidence="1">
    <location>
        <begin position="1"/>
        <end position="22"/>
    </location>
</feature>
<accession>A0ABU2NZQ3</accession>
<dbReference type="RefSeq" id="WP_311676056.1">
    <property type="nucleotide sequence ID" value="NZ_JAVREQ010000038.1"/>
</dbReference>